<dbReference type="RefSeq" id="XP_029216375.1">
    <property type="nucleotide sequence ID" value="XM_029360399.1"/>
</dbReference>
<name>A0A2A9M8Z3_BESBE</name>
<dbReference type="AlphaFoldDB" id="A0A2A9M8Z3"/>
<dbReference type="KEGG" id="bbes:BESB_016840"/>
<feature type="compositionally biased region" description="Basic and acidic residues" evidence="1">
    <location>
        <begin position="104"/>
        <end position="121"/>
    </location>
</feature>
<dbReference type="VEuPathDB" id="ToxoDB:BESB_016840"/>
<feature type="region of interest" description="Disordered" evidence="1">
    <location>
        <begin position="104"/>
        <end position="132"/>
    </location>
</feature>
<comment type="caution">
    <text evidence="2">The sequence shown here is derived from an EMBL/GenBank/DDBJ whole genome shotgun (WGS) entry which is preliminary data.</text>
</comment>
<dbReference type="EMBL" id="NWUJ01000011">
    <property type="protein sequence ID" value="PFH32366.1"/>
    <property type="molecule type" value="Genomic_DNA"/>
</dbReference>
<gene>
    <name evidence="2" type="ORF">BESB_016840</name>
</gene>
<sequence length="149" mass="16187">MEDVPDADFRGGRAPRCGYVVQSKRRPLSAGRSSGVSVLAIECKVSQGDAALGAGLPSARLEINFLFAAVLIVCAEDRRRPFAVWREEVKQEVLRAGKARGPDCEHASHDSCEESAEEVKHLGRRARGGRSGTRDWDNGFGIVKGMHGR</sequence>
<evidence type="ECO:0000313" key="3">
    <source>
        <dbReference type="Proteomes" id="UP000224006"/>
    </source>
</evidence>
<dbReference type="Proteomes" id="UP000224006">
    <property type="component" value="Chromosome X"/>
</dbReference>
<keyword evidence="3" id="KW-1185">Reference proteome</keyword>
<dbReference type="GeneID" id="40306745"/>
<evidence type="ECO:0000256" key="1">
    <source>
        <dbReference type="SAM" id="MobiDB-lite"/>
    </source>
</evidence>
<protein>
    <submittedName>
        <fullName evidence="2">Uncharacterized protein</fullName>
    </submittedName>
</protein>
<organism evidence="2 3">
    <name type="scientific">Besnoitia besnoiti</name>
    <name type="common">Apicomplexan protozoan</name>
    <dbReference type="NCBI Taxonomy" id="94643"/>
    <lineage>
        <taxon>Eukaryota</taxon>
        <taxon>Sar</taxon>
        <taxon>Alveolata</taxon>
        <taxon>Apicomplexa</taxon>
        <taxon>Conoidasida</taxon>
        <taxon>Coccidia</taxon>
        <taxon>Eucoccidiorida</taxon>
        <taxon>Eimeriorina</taxon>
        <taxon>Sarcocystidae</taxon>
        <taxon>Besnoitia</taxon>
    </lineage>
</organism>
<proteinExistence type="predicted"/>
<reference evidence="2 3" key="1">
    <citation type="submission" date="2017-09" db="EMBL/GenBank/DDBJ databases">
        <title>Genome sequencing of Besnoitia besnoiti strain Bb-Ger1.</title>
        <authorList>
            <person name="Schares G."/>
            <person name="Venepally P."/>
            <person name="Lorenzi H.A."/>
        </authorList>
    </citation>
    <scope>NUCLEOTIDE SEQUENCE [LARGE SCALE GENOMIC DNA]</scope>
    <source>
        <strain evidence="2 3">Bb-Ger1</strain>
    </source>
</reference>
<accession>A0A2A9M8Z3</accession>
<evidence type="ECO:0000313" key="2">
    <source>
        <dbReference type="EMBL" id="PFH32366.1"/>
    </source>
</evidence>